<sequence>MATTMVKWFQHPMERFMDKVAIVSVSTYRDRYLDELESKRAAGFDVKSRGSTETQ</sequence>
<gene>
    <name evidence="1" type="ORF">chiPu_0022443</name>
</gene>
<feature type="non-terminal residue" evidence="1">
    <location>
        <position position="55"/>
    </location>
</feature>
<organism evidence="1 2">
    <name type="scientific">Chiloscyllium punctatum</name>
    <name type="common">Brownbanded bambooshark</name>
    <name type="synonym">Hemiscyllium punctatum</name>
    <dbReference type="NCBI Taxonomy" id="137246"/>
    <lineage>
        <taxon>Eukaryota</taxon>
        <taxon>Metazoa</taxon>
        <taxon>Chordata</taxon>
        <taxon>Craniata</taxon>
        <taxon>Vertebrata</taxon>
        <taxon>Chondrichthyes</taxon>
        <taxon>Elasmobranchii</taxon>
        <taxon>Galeomorphii</taxon>
        <taxon>Galeoidea</taxon>
        <taxon>Orectolobiformes</taxon>
        <taxon>Hemiscylliidae</taxon>
        <taxon>Chiloscyllium</taxon>
    </lineage>
</organism>
<dbReference type="Proteomes" id="UP000287033">
    <property type="component" value="Unassembled WGS sequence"/>
</dbReference>
<dbReference type="AlphaFoldDB" id="A0A401REU6"/>
<keyword evidence="2" id="KW-1185">Reference proteome</keyword>
<reference evidence="1 2" key="1">
    <citation type="journal article" date="2018" name="Nat. Ecol. Evol.">
        <title>Shark genomes provide insights into elasmobranch evolution and the origin of vertebrates.</title>
        <authorList>
            <person name="Hara Y"/>
            <person name="Yamaguchi K"/>
            <person name="Onimaru K"/>
            <person name="Kadota M"/>
            <person name="Koyanagi M"/>
            <person name="Keeley SD"/>
            <person name="Tatsumi K"/>
            <person name="Tanaka K"/>
            <person name="Motone F"/>
            <person name="Kageyama Y"/>
            <person name="Nozu R"/>
            <person name="Adachi N"/>
            <person name="Nishimura O"/>
            <person name="Nakagawa R"/>
            <person name="Tanegashima C"/>
            <person name="Kiyatake I"/>
            <person name="Matsumoto R"/>
            <person name="Murakumo K"/>
            <person name="Nishida K"/>
            <person name="Terakita A"/>
            <person name="Kuratani S"/>
            <person name="Sato K"/>
            <person name="Hyodo S Kuraku.S."/>
        </authorList>
    </citation>
    <scope>NUCLEOTIDE SEQUENCE [LARGE SCALE GENOMIC DNA]</scope>
</reference>
<dbReference type="EMBL" id="BEZZ01007868">
    <property type="protein sequence ID" value="GCC16672.1"/>
    <property type="molecule type" value="Genomic_DNA"/>
</dbReference>
<accession>A0A401REU6</accession>
<comment type="caution">
    <text evidence="1">The sequence shown here is derived from an EMBL/GenBank/DDBJ whole genome shotgun (WGS) entry which is preliminary data.</text>
</comment>
<protein>
    <submittedName>
        <fullName evidence="1">Uncharacterized protein</fullName>
    </submittedName>
</protein>
<evidence type="ECO:0000313" key="1">
    <source>
        <dbReference type="EMBL" id="GCC16672.1"/>
    </source>
</evidence>
<name>A0A401REU6_CHIPU</name>
<dbReference type="OrthoDB" id="10439394at2759"/>
<proteinExistence type="predicted"/>
<evidence type="ECO:0000313" key="2">
    <source>
        <dbReference type="Proteomes" id="UP000287033"/>
    </source>
</evidence>